<evidence type="ECO:0000256" key="11">
    <source>
        <dbReference type="SAM" id="MobiDB-lite"/>
    </source>
</evidence>
<keyword evidence="8 10" id="KW-0539">Nucleus</keyword>
<sequence length="921" mass="102069">MRLVKPLWVNHDGHPIFSVDIHPDGSRFATGGQGADAGRVIVWNMAPIINEADEGKENVPKLLCQMDNHLACVNCVRWSTNGKYLASGGDDKVVFIWSSAKANSNSFVCSMNPEHWRCAFTLRGHSGDILDISWSPNDNWLASCSIDNSVIIWNATKFPEMLTVLRGHTGLVKGVCSDPVGKYIASQADDKTLKVWRTSDWKEEVSVVEPFVDCGGTTHVLRLNWSPDGQYIVSAHAMNNRGSTAQIIEREGWKSDKDFVGHRKAVTCVRFNKNILSKNIKGKVQKFCCLAIGSRDRSLSVWLTTLKRPLVVVHDLFGNSLLDIAWSNCGSKLACCSWDGSVAFLEFEESEIGKPLSPEEKNAYMQKLYGKSLHSASSVSLIEDANILKAREVHQQKLSEETKLNGNVEPVRVITNDSRSNTASRLMKGPTDKQIETRMPDGRRRITPLYIPPPIDCDGIPIPFNVQQTTFSSSSEAKTKIVIEKREDTSNGFSKSFSAAEEMNNSVNLPNVDNTPITVVQSSGTSLSKRKADKSAEKELNKRKPGRPSQGSAVKQNVSRSPIVSQTEKKSKSETKKSLLQLPALKIERASSIKVDLFKDLNKKQSVVEVENNVNSSSLSAVRLMSSENEMGWEVLLSAKICGVSVCEFLVSVACDDNTLSVFSTLTGRRLQPPIVITSPAARLTCVKHYLMLITVKGSLCLWDFGKHQIIVKNESLVPLFASTSNETNLLNTGITDNGCPLISLTNGKSYIFDVSFSTWSLISNATDVLSQNSDFKPPWKSEPSAFPLSVVQSQHKFMTSVNSSYIQQTSLHQSATLSFIDQQLAAAFVMGSSKEYRFWLLALAQSLTNENIESRLREICQYLLGPPFKSSSSKWENSILGNEKHSLLREVLSIMTSNLRLQRLYTEFKEQLDAISSTML</sequence>
<dbReference type="InterPro" id="IPR015943">
    <property type="entry name" value="WD40/YVTN_repeat-like_dom_sf"/>
</dbReference>
<dbReference type="AlphaFoldDB" id="A0A443SLR3"/>
<reference evidence="14 15" key="1">
    <citation type="journal article" date="2018" name="Gigascience">
        <title>Genomes of trombidid mites reveal novel predicted allergens and laterally-transferred genes associated with secondary metabolism.</title>
        <authorList>
            <person name="Dong X."/>
            <person name="Chaisiri K."/>
            <person name="Xia D."/>
            <person name="Armstrong S.D."/>
            <person name="Fang Y."/>
            <person name="Donnelly M.J."/>
            <person name="Kadowaki T."/>
            <person name="McGarry J.W."/>
            <person name="Darby A.C."/>
            <person name="Makepeace B.L."/>
        </authorList>
    </citation>
    <scope>NUCLEOTIDE SEQUENCE [LARGE SCALE GENOMIC DNA]</scope>
    <source>
        <strain evidence="14">UoL-UT</strain>
    </source>
</reference>
<dbReference type="InterPro" id="IPR019015">
    <property type="entry name" value="HIRA_B_motif"/>
</dbReference>
<dbReference type="GO" id="GO:0005634">
    <property type="term" value="C:nucleus"/>
    <property type="evidence" value="ECO:0007669"/>
    <property type="project" value="UniProtKB-SubCell"/>
</dbReference>
<dbReference type="InterPro" id="IPR055410">
    <property type="entry name" value="Beta-prop_CAF1B_HIR1"/>
</dbReference>
<dbReference type="Gene3D" id="2.130.10.10">
    <property type="entry name" value="YVTN repeat-like/Quinoprotein amine dehydrogenase"/>
    <property type="match status" value="2"/>
</dbReference>
<evidence type="ECO:0000313" key="14">
    <source>
        <dbReference type="EMBL" id="RWS28476.1"/>
    </source>
</evidence>
<feature type="repeat" description="WD" evidence="9">
    <location>
        <begin position="66"/>
        <end position="98"/>
    </location>
</feature>
<evidence type="ECO:0000256" key="1">
    <source>
        <dbReference type="ARBA" id="ARBA00004123"/>
    </source>
</evidence>
<dbReference type="Pfam" id="PF07569">
    <property type="entry name" value="Hira"/>
    <property type="match status" value="1"/>
</dbReference>
<evidence type="ECO:0000256" key="5">
    <source>
        <dbReference type="ARBA" id="ARBA00022853"/>
    </source>
</evidence>
<dbReference type="PROSITE" id="PS50082">
    <property type="entry name" value="WD_REPEATS_2"/>
    <property type="match status" value="3"/>
</dbReference>
<dbReference type="GO" id="GO:0000785">
    <property type="term" value="C:chromatin"/>
    <property type="evidence" value="ECO:0007669"/>
    <property type="project" value="TreeGrafter"/>
</dbReference>
<keyword evidence="6 10" id="KW-0805">Transcription regulation</keyword>
<keyword evidence="4 10" id="KW-0677">Repeat</keyword>
<dbReference type="PROSITE" id="PS50294">
    <property type="entry name" value="WD_REPEATS_REGION"/>
    <property type="match status" value="3"/>
</dbReference>
<evidence type="ECO:0000256" key="6">
    <source>
        <dbReference type="ARBA" id="ARBA00023015"/>
    </source>
</evidence>
<feature type="repeat" description="WD" evidence="9">
    <location>
        <begin position="165"/>
        <end position="206"/>
    </location>
</feature>
<dbReference type="PANTHER" id="PTHR13831">
    <property type="entry name" value="MEMBER OF THE HIR1 FAMILY OF WD-REPEAT PROTEINS"/>
    <property type="match status" value="1"/>
</dbReference>
<dbReference type="InterPro" id="IPR011494">
    <property type="entry name" value="HIRA-like_C"/>
</dbReference>
<feature type="region of interest" description="Disordered" evidence="11">
    <location>
        <begin position="506"/>
        <end position="575"/>
    </location>
</feature>
<keyword evidence="15" id="KW-1185">Reference proteome</keyword>
<evidence type="ECO:0000256" key="3">
    <source>
        <dbReference type="ARBA" id="ARBA00022574"/>
    </source>
</evidence>
<dbReference type="CDD" id="cd00200">
    <property type="entry name" value="WD40"/>
    <property type="match status" value="1"/>
</dbReference>
<accession>A0A443SLR3</accession>
<evidence type="ECO:0000256" key="2">
    <source>
        <dbReference type="ARBA" id="ARBA00007306"/>
    </source>
</evidence>
<evidence type="ECO:0000259" key="12">
    <source>
        <dbReference type="Pfam" id="PF07569"/>
    </source>
</evidence>
<organism evidence="14 15">
    <name type="scientific">Leptotrombidium deliense</name>
    <dbReference type="NCBI Taxonomy" id="299467"/>
    <lineage>
        <taxon>Eukaryota</taxon>
        <taxon>Metazoa</taxon>
        <taxon>Ecdysozoa</taxon>
        <taxon>Arthropoda</taxon>
        <taxon>Chelicerata</taxon>
        <taxon>Arachnida</taxon>
        <taxon>Acari</taxon>
        <taxon>Acariformes</taxon>
        <taxon>Trombidiformes</taxon>
        <taxon>Prostigmata</taxon>
        <taxon>Anystina</taxon>
        <taxon>Parasitengona</taxon>
        <taxon>Trombiculoidea</taxon>
        <taxon>Trombiculidae</taxon>
        <taxon>Leptotrombidium</taxon>
    </lineage>
</organism>
<dbReference type="GO" id="GO:0006355">
    <property type="term" value="P:regulation of DNA-templated transcription"/>
    <property type="evidence" value="ECO:0007669"/>
    <property type="project" value="InterPro"/>
</dbReference>
<keyword evidence="10" id="KW-0678">Repressor</keyword>
<evidence type="ECO:0000256" key="10">
    <source>
        <dbReference type="RuleBase" id="RU364014"/>
    </source>
</evidence>
<comment type="caution">
    <text evidence="14">The sequence shown here is derived from an EMBL/GenBank/DDBJ whole genome shotgun (WGS) entry which is preliminary data.</text>
</comment>
<evidence type="ECO:0000256" key="9">
    <source>
        <dbReference type="PROSITE-ProRule" id="PRU00221"/>
    </source>
</evidence>
<feature type="domain" description="CAF1B/HIR1 beta-propeller" evidence="13">
    <location>
        <begin position="2"/>
        <end position="352"/>
    </location>
</feature>
<feature type="domain" description="Protein HIRA-like C-terminal" evidence="12">
    <location>
        <begin position="668"/>
        <end position="864"/>
    </location>
</feature>
<dbReference type="SUPFAM" id="SSF50978">
    <property type="entry name" value="WD40 repeat-like"/>
    <property type="match status" value="1"/>
</dbReference>
<dbReference type="OrthoDB" id="1741719at2759"/>
<keyword evidence="7 10" id="KW-0804">Transcription</keyword>
<dbReference type="FunFam" id="2.130.10.10:FF:000075">
    <property type="entry name" value="Protein HIRA"/>
    <property type="match status" value="1"/>
</dbReference>
<comment type="function">
    <text evidence="10">Required for replication-independent chromatin assembly and for the periodic repression of histone gene transcription during the cell cycle.</text>
</comment>
<keyword evidence="5 10" id="KW-0156">Chromatin regulator</keyword>
<dbReference type="InterPro" id="IPR031120">
    <property type="entry name" value="HIR1-like"/>
</dbReference>
<dbReference type="GO" id="GO:0000417">
    <property type="term" value="C:HIR complex"/>
    <property type="evidence" value="ECO:0007669"/>
    <property type="project" value="TreeGrafter"/>
</dbReference>
<dbReference type="GO" id="GO:0006351">
    <property type="term" value="P:DNA-templated transcription"/>
    <property type="evidence" value="ECO:0007669"/>
    <property type="project" value="InterPro"/>
</dbReference>
<dbReference type="PANTHER" id="PTHR13831:SF0">
    <property type="entry name" value="PROTEIN HIRA"/>
    <property type="match status" value="1"/>
</dbReference>
<name>A0A443SLR3_9ACAR</name>
<feature type="repeat" description="WD" evidence="9">
    <location>
        <begin position="122"/>
        <end position="163"/>
    </location>
</feature>
<dbReference type="Pfam" id="PF24105">
    <property type="entry name" value="Beta-prop_CAF1B_HIR1"/>
    <property type="match status" value="1"/>
</dbReference>
<evidence type="ECO:0000256" key="8">
    <source>
        <dbReference type="ARBA" id="ARBA00023242"/>
    </source>
</evidence>
<dbReference type="InterPro" id="IPR001680">
    <property type="entry name" value="WD40_rpt"/>
</dbReference>
<comment type="similarity">
    <text evidence="2 10">Belongs to the WD repeat HIR1 family.</text>
</comment>
<comment type="subcellular location">
    <subcellularLocation>
        <location evidence="1 10">Nucleus</location>
    </subcellularLocation>
</comment>
<dbReference type="SMART" id="SM00320">
    <property type="entry name" value="WD40"/>
    <property type="match status" value="6"/>
</dbReference>
<evidence type="ECO:0000256" key="4">
    <source>
        <dbReference type="ARBA" id="ARBA00022737"/>
    </source>
</evidence>
<dbReference type="InterPro" id="IPR036322">
    <property type="entry name" value="WD40_repeat_dom_sf"/>
</dbReference>
<evidence type="ECO:0000256" key="7">
    <source>
        <dbReference type="ARBA" id="ARBA00023163"/>
    </source>
</evidence>
<protein>
    <recommendedName>
        <fullName evidence="10">Protein HIRA</fullName>
    </recommendedName>
</protein>
<dbReference type="Proteomes" id="UP000288716">
    <property type="component" value="Unassembled WGS sequence"/>
</dbReference>
<gene>
    <name evidence="14" type="ORF">B4U80_05648</name>
</gene>
<feature type="compositionally biased region" description="Basic and acidic residues" evidence="11">
    <location>
        <begin position="533"/>
        <end position="542"/>
    </location>
</feature>
<dbReference type="GO" id="GO:0031491">
    <property type="term" value="F:nucleosome binding"/>
    <property type="evidence" value="ECO:0007669"/>
    <property type="project" value="TreeGrafter"/>
</dbReference>
<dbReference type="Pfam" id="PF09453">
    <property type="entry name" value="HIRA_B"/>
    <property type="match status" value="1"/>
</dbReference>
<proteinExistence type="inferred from homology"/>
<dbReference type="VEuPathDB" id="VectorBase:LDEU003567"/>
<dbReference type="STRING" id="299467.A0A443SLR3"/>
<keyword evidence="3 9" id="KW-0853">WD repeat</keyword>
<evidence type="ECO:0000259" key="13">
    <source>
        <dbReference type="Pfam" id="PF24105"/>
    </source>
</evidence>
<evidence type="ECO:0000313" key="15">
    <source>
        <dbReference type="Proteomes" id="UP000288716"/>
    </source>
</evidence>
<dbReference type="GO" id="GO:0006338">
    <property type="term" value="P:chromatin remodeling"/>
    <property type="evidence" value="ECO:0007669"/>
    <property type="project" value="InterPro"/>
</dbReference>
<feature type="compositionally biased region" description="Polar residues" evidence="11">
    <location>
        <begin position="506"/>
        <end position="527"/>
    </location>
</feature>
<dbReference type="EMBL" id="NCKV01001354">
    <property type="protein sequence ID" value="RWS28476.1"/>
    <property type="molecule type" value="Genomic_DNA"/>
</dbReference>
<feature type="compositionally biased region" description="Polar residues" evidence="11">
    <location>
        <begin position="549"/>
        <end position="564"/>
    </location>
</feature>